<comment type="caution">
    <text evidence="3">The sequence shown here is derived from an EMBL/GenBank/DDBJ whole genome shotgun (WGS) entry which is preliminary data.</text>
</comment>
<dbReference type="VEuPathDB" id="TriTrypDB:BCY84_20543"/>
<keyword evidence="2" id="KW-1133">Transmembrane helix</keyword>
<evidence type="ECO:0000256" key="2">
    <source>
        <dbReference type="SAM" id="Phobius"/>
    </source>
</evidence>
<feature type="transmembrane region" description="Helical" evidence="2">
    <location>
        <begin position="51"/>
        <end position="72"/>
    </location>
</feature>
<dbReference type="AlphaFoldDB" id="A0A2V2VXY5"/>
<feature type="region of interest" description="Disordered" evidence="1">
    <location>
        <begin position="170"/>
        <end position="197"/>
    </location>
</feature>
<gene>
    <name evidence="3" type="ORF">C4B63_7g365</name>
</gene>
<dbReference type="VEuPathDB" id="TriTrypDB:C3747_63g152"/>
<dbReference type="VEuPathDB" id="TriTrypDB:TcG_01361"/>
<name>A0A2V2VXY5_TRYCR</name>
<evidence type="ECO:0000313" key="4">
    <source>
        <dbReference type="Proteomes" id="UP000246121"/>
    </source>
</evidence>
<reference evidence="3 4" key="1">
    <citation type="journal article" date="2018" name="Microb. Genom.">
        <title>Expanding an expanded genome: long-read sequencing of Trypanosoma cruzi.</title>
        <authorList>
            <person name="Berna L."/>
            <person name="Rodriguez M."/>
            <person name="Chiribao M.L."/>
            <person name="Parodi-Talice A."/>
            <person name="Pita S."/>
            <person name="Rijo G."/>
            <person name="Alvarez-Valin F."/>
            <person name="Robello C."/>
        </authorList>
    </citation>
    <scope>NUCLEOTIDE SEQUENCE [LARGE SCALE GENOMIC DNA]</scope>
    <source>
        <strain evidence="3 4">Dm28c</strain>
    </source>
</reference>
<organism evidence="3 4">
    <name type="scientific">Trypanosoma cruzi</name>
    <dbReference type="NCBI Taxonomy" id="5693"/>
    <lineage>
        <taxon>Eukaryota</taxon>
        <taxon>Discoba</taxon>
        <taxon>Euglenozoa</taxon>
        <taxon>Kinetoplastea</taxon>
        <taxon>Metakinetoplastina</taxon>
        <taxon>Trypanosomatida</taxon>
        <taxon>Trypanosomatidae</taxon>
        <taxon>Trypanosoma</taxon>
        <taxon>Schizotrypanum</taxon>
    </lineage>
</organism>
<keyword evidence="2" id="KW-0812">Transmembrane</keyword>
<dbReference type="EMBL" id="PRFA01000007">
    <property type="protein sequence ID" value="PWV00099.1"/>
    <property type="molecule type" value="Genomic_DNA"/>
</dbReference>
<dbReference type="VEuPathDB" id="TriTrypDB:TcBrA4_0121670"/>
<evidence type="ECO:0000313" key="3">
    <source>
        <dbReference type="EMBL" id="PWV00099.1"/>
    </source>
</evidence>
<dbReference type="Proteomes" id="UP000246121">
    <property type="component" value="Unassembled WGS sequence"/>
</dbReference>
<dbReference type="VEuPathDB" id="TriTrypDB:TcCL_NonESM03205"/>
<accession>A0A2V2VXY5</accession>
<dbReference type="VEuPathDB" id="TriTrypDB:TCDM_02485"/>
<evidence type="ECO:0000256" key="1">
    <source>
        <dbReference type="SAM" id="MobiDB-lite"/>
    </source>
</evidence>
<protein>
    <submittedName>
        <fullName evidence="3">Uncharacterized protein</fullName>
    </submittedName>
</protein>
<sequence length="197" mass="22976">MSIAFTRFKLRCTTYTVDFMRRFCDRCNVVLSALSSPFAQIGQRIGQESPWVVIIFASSIISIFPLLFYPLLKPYLMNDVRWQQEEERVRLCLQKGIDPYPYMRHKEYVFGNTVPASQSEEEVPLEVSWEHRAVVEFQKAKEKLRNEVGGDVTDSVAKLMALRAELRREFEKSRRGVSEEPENLIFKGQRDADSRQS</sequence>
<dbReference type="VEuPathDB" id="TriTrypDB:TcCLB.469435.10"/>
<dbReference type="VEuPathDB" id="TriTrypDB:C4B63_7g365"/>
<feature type="compositionally biased region" description="Basic and acidic residues" evidence="1">
    <location>
        <begin position="188"/>
        <end position="197"/>
    </location>
</feature>
<proteinExistence type="predicted"/>
<keyword evidence="2" id="KW-0472">Membrane</keyword>
<dbReference type="VEuPathDB" id="TriTrypDB:TcCLB.508257.100"/>